<name>A0A9X2HBU2_9MICC</name>
<sequence length="286" mass="30053">MSASASSDAHVSAPRAWVRTSPHTAYLTADNPGDMTLGGTNTYVVGALGDQWPPAEGAERPSIVVVDPGPDDAAHADAVAAAGDVVLILLTHRHADHTGNAARLRELTGAPVRGWTPELSAGAAPLEDGEVVSAAEVELFALHCPGHTSDSVCLRVDEDSVILTGDTVPGEGTTMLDYPDGDLEDYLDTLRELMEHRDLAVLPAHGPAGESLHEACDRLLDHRLTRIHELRQRLKATEDDIAPSAGALASSIYGDVPAGTRESALKTLKAQLAYLVDIGEIAGFTD</sequence>
<proteinExistence type="predicted"/>
<comment type="caution">
    <text evidence="2">The sequence shown here is derived from an EMBL/GenBank/DDBJ whole genome shotgun (WGS) entry which is preliminary data.</text>
</comment>
<dbReference type="PANTHER" id="PTHR23131:SF0">
    <property type="entry name" value="ENDORIBONUCLEASE LACTB2"/>
    <property type="match status" value="1"/>
</dbReference>
<dbReference type="InterPro" id="IPR036866">
    <property type="entry name" value="RibonucZ/Hydroxyglut_hydro"/>
</dbReference>
<dbReference type="InterPro" id="IPR001279">
    <property type="entry name" value="Metallo-B-lactamas"/>
</dbReference>
<dbReference type="InterPro" id="IPR050662">
    <property type="entry name" value="Sec-metab_biosynth-thioest"/>
</dbReference>
<keyword evidence="3" id="KW-1185">Reference proteome</keyword>
<dbReference type="SUPFAM" id="SSF56281">
    <property type="entry name" value="Metallo-hydrolase/oxidoreductase"/>
    <property type="match status" value="1"/>
</dbReference>
<dbReference type="EMBL" id="JANAFB010000035">
    <property type="protein sequence ID" value="MCP3426749.1"/>
    <property type="molecule type" value="Genomic_DNA"/>
</dbReference>
<protein>
    <submittedName>
        <fullName evidence="2">MBL fold metallo-hydrolase</fullName>
    </submittedName>
</protein>
<dbReference type="RefSeq" id="WP_254167849.1">
    <property type="nucleotide sequence ID" value="NZ_JANAFB010000035.1"/>
</dbReference>
<organism evidence="2 3">
    <name type="scientific">Rothia santali</name>
    <dbReference type="NCBI Taxonomy" id="2949643"/>
    <lineage>
        <taxon>Bacteria</taxon>
        <taxon>Bacillati</taxon>
        <taxon>Actinomycetota</taxon>
        <taxon>Actinomycetes</taxon>
        <taxon>Micrococcales</taxon>
        <taxon>Micrococcaceae</taxon>
        <taxon>Rothia</taxon>
    </lineage>
</organism>
<reference evidence="2" key="1">
    <citation type="submission" date="2022-06" db="EMBL/GenBank/DDBJ databases">
        <title>Rothia sp. isolated from sandalwood seedling.</title>
        <authorList>
            <person name="Tuikhar N."/>
            <person name="Kirdat K."/>
            <person name="Thorat V."/>
            <person name="Swetha P."/>
            <person name="Padma S."/>
            <person name="Sundararaj R."/>
            <person name="Yadav A."/>
        </authorList>
    </citation>
    <scope>NUCLEOTIDE SEQUENCE</scope>
    <source>
        <strain evidence="2">AR01</strain>
    </source>
</reference>
<dbReference type="Proteomes" id="UP001139502">
    <property type="component" value="Unassembled WGS sequence"/>
</dbReference>
<dbReference type="Pfam" id="PF00753">
    <property type="entry name" value="Lactamase_B"/>
    <property type="match status" value="1"/>
</dbReference>
<evidence type="ECO:0000259" key="1">
    <source>
        <dbReference type="SMART" id="SM00849"/>
    </source>
</evidence>
<dbReference type="SMART" id="SM00849">
    <property type="entry name" value="Lactamase_B"/>
    <property type="match status" value="1"/>
</dbReference>
<dbReference type="CDD" id="cd16278">
    <property type="entry name" value="metallo-hydrolase-like_MBL-fold"/>
    <property type="match status" value="1"/>
</dbReference>
<accession>A0A9X2HBU2</accession>
<dbReference type="PANTHER" id="PTHR23131">
    <property type="entry name" value="ENDORIBONUCLEASE LACTB2"/>
    <property type="match status" value="1"/>
</dbReference>
<dbReference type="Gene3D" id="3.60.15.10">
    <property type="entry name" value="Ribonuclease Z/Hydroxyacylglutathione hydrolase-like"/>
    <property type="match status" value="1"/>
</dbReference>
<feature type="domain" description="Metallo-beta-lactamase" evidence="1">
    <location>
        <begin position="39"/>
        <end position="205"/>
    </location>
</feature>
<evidence type="ECO:0000313" key="3">
    <source>
        <dbReference type="Proteomes" id="UP001139502"/>
    </source>
</evidence>
<gene>
    <name evidence="2" type="ORF">NBM05_12240</name>
</gene>
<dbReference type="AlphaFoldDB" id="A0A9X2HBU2"/>
<evidence type="ECO:0000313" key="2">
    <source>
        <dbReference type="EMBL" id="MCP3426749.1"/>
    </source>
</evidence>